<dbReference type="GO" id="GO:0008203">
    <property type="term" value="P:cholesterol metabolic process"/>
    <property type="evidence" value="ECO:0007669"/>
    <property type="project" value="TreeGrafter"/>
</dbReference>
<comment type="subcellular location">
    <subcellularLocation>
        <location evidence="1 9">Endoplasmic reticulum membrane</location>
        <topology evidence="1 9">Multi-pass membrane protein</topology>
    </subcellularLocation>
</comment>
<feature type="transmembrane region" description="Helical" evidence="12">
    <location>
        <begin position="328"/>
        <end position="347"/>
    </location>
</feature>
<feature type="region of interest" description="Disordered" evidence="11">
    <location>
        <begin position="138"/>
        <end position="161"/>
    </location>
</feature>
<feature type="transmembrane region" description="Helical" evidence="12">
    <location>
        <begin position="224"/>
        <end position="245"/>
    </location>
</feature>
<keyword evidence="5 9" id="KW-0256">Endoplasmic reticulum</keyword>
<feature type="transmembrane region" description="Helical" evidence="12">
    <location>
        <begin position="186"/>
        <end position="204"/>
    </location>
</feature>
<feature type="transmembrane region" description="Helical" evidence="12">
    <location>
        <begin position="539"/>
        <end position="561"/>
    </location>
</feature>
<dbReference type="GO" id="GO:0008374">
    <property type="term" value="F:O-acyltransferase activity"/>
    <property type="evidence" value="ECO:0007669"/>
    <property type="project" value="InterPro"/>
</dbReference>
<keyword evidence="4 12" id="KW-0812">Transmembrane</keyword>
<feature type="transmembrane region" description="Helical" evidence="12">
    <location>
        <begin position="400"/>
        <end position="427"/>
    </location>
</feature>
<evidence type="ECO:0000256" key="8">
    <source>
        <dbReference type="ARBA" id="ARBA00023315"/>
    </source>
</evidence>
<keyword evidence="14" id="KW-1185">Reference proteome</keyword>
<evidence type="ECO:0000256" key="9">
    <source>
        <dbReference type="PIRNR" id="PIRNR000439"/>
    </source>
</evidence>
<evidence type="ECO:0000256" key="5">
    <source>
        <dbReference type="ARBA" id="ARBA00022824"/>
    </source>
</evidence>
<dbReference type="AlphaFoldDB" id="A0A0D2WXY9"/>
<feature type="compositionally biased region" description="Basic and acidic residues" evidence="11">
    <location>
        <begin position="138"/>
        <end position="147"/>
    </location>
</feature>
<reference evidence="14" key="1">
    <citation type="submission" date="2011-02" db="EMBL/GenBank/DDBJ databases">
        <title>The Genome Sequence of Capsaspora owczarzaki ATCC 30864.</title>
        <authorList>
            <person name="Russ C."/>
            <person name="Cuomo C."/>
            <person name="Burger G."/>
            <person name="Gray M.W."/>
            <person name="Holland P.W.H."/>
            <person name="King N."/>
            <person name="Lang F.B.F."/>
            <person name="Roger A.J."/>
            <person name="Ruiz-Trillo I."/>
            <person name="Young S.K."/>
            <person name="Zeng Q."/>
            <person name="Gargeya S."/>
            <person name="Alvarado L."/>
            <person name="Berlin A."/>
            <person name="Chapman S.B."/>
            <person name="Chen Z."/>
            <person name="Freedman E."/>
            <person name="Gellesch M."/>
            <person name="Goldberg J."/>
            <person name="Griggs A."/>
            <person name="Gujja S."/>
            <person name="Heilman E."/>
            <person name="Heiman D."/>
            <person name="Howarth C."/>
            <person name="Mehta T."/>
            <person name="Neiman D."/>
            <person name="Pearson M."/>
            <person name="Roberts A."/>
            <person name="Saif S."/>
            <person name="Shea T."/>
            <person name="Shenoy N."/>
            <person name="Sisk P."/>
            <person name="Stolte C."/>
            <person name="Sykes S."/>
            <person name="White J."/>
            <person name="Yandava C."/>
            <person name="Haas B."/>
            <person name="Nusbaum C."/>
            <person name="Birren B."/>
        </authorList>
    </citation>
    <scope>NUCLEOTIDE SEQUENCE</scope>
    <source>
        <strain evidence="14">ATCC 30864</strain>
    </source>
</reference>
<evidence type="ECO:0000256" key="4">
    <source>
        <dbReference type="ARBA" id="ARBA00022692"/>
    </source>
</evidence>
<evidence type="ECO:0000256" key="1">
    <source>
        <dbReference type="ARBA" id="ARBA00004477"/>
    </source>
</evidence>
<dbReference type="Proteomes" id="UP000008743">
    <property type="component" value="Unassembled WGS sequence"/>
</dbReference>
<evidence type="ECO:0000313" key="14">
    <source>
        <dbReference type="Proteomes" id="UP000008743"/>
    </source>
</evidence>
<dbReference type="InterPro" id="IPR004299">
    <property type="entry name" value="MBOAT_fam"/>
</dbReference>
<dbReference type="Pfam" id="PF03062">
    <property type="entry name" value="MBOAT"/>
    <property type="match status" value="1"/>
</dbReference>
<feature type="compositionally biased region" description="Polar residues" evidence="11">
    <location>
        <begin position="53"/>
        <end position="64"/>
    </location>
</feature>
<dbReference type="PIRSF" id="PIRSF000439">
    <property type="entry name" value="Oat_ACAT_DAG_ARE"/>
    <property type="match status" value="1"/>
</dbReference>
<organism evidence="13 14">
    <name type="scientific">Capsaspora owczarzaki (strain ATCC 30864)</name>
    <dbReference type="NCBI Taxonomy" id="595528"/>
    <lineage>
        <taxon>Eukaryota</taxon>
        <taxon>Filasterea</taxon>
        <taxon>Capsaspora</taxon>
    </lineage>
</organism>
<dbReference type="eggNOG" id="KOG0380">
    <property type="taxonomic scope" value="Eukaryota"/>
</dbReference>
<feature type="compositionally biased region" description="Basic residues" evidence="11">
    <location>
        <begin position="34"/>
        <end position="44"/>
    </location>
</feature>
<keyword evidence="3 9" id="KW-0808">Transferase</keyword>
<feature type="transmembrane region" description="Helical" evidence="12">
    <location>
        <begin position="512"/>
        <end position="532"/>
    </location>
</feature>
<dbReference type="InParanoid" id="A0A0D2WXY9"/>
<evidence type="ECO:0000313" key="13">
    <source>
        <dbReference type="EMBL" id="KJE98210.1"/>
    </source>
</evidence>
<protein>
    <recommendedName>
        <fullName evidence="9">O-acyltransferase</fullName>
    </recommendedName>
</protein>
<evidence type="ECO:0000256" key="2">
    <source>
        <dbReference type="ARBA" id="ARBA00009010"/>
    </source>
</evidence>
<sequence length="588" mass="68408">MHASTFFCTEVMPRPVVVGDTLGIEAEYNANAFKQRRTRRSTRSKSHEGVQAEDSSTKASLVQNDTKKESSQDQTFDAPNQVASNSSSTTSDLDDEETRIEHHLFMQHVEVLRAEVNQHLEIRLKELVGRARKAFRKDTRSIESTHKQHEHKPRTHTSLSEHPGKTFVARDSFLTELLRVEHFKTIYNIFVAILIIFALNAFVSDIFTRGHVQLSLMTWTFGKFGIVASTWVGMMINLGLAYTAFRIWSYSHMPKWLGLTLYVAFQTIMAIVPSYQVLANALPPGSAMVVLCEQVRLMMKLHSFIRENVPPVLFVRDRQNWRPQEMELVFPLFSNFLYFLFAPTLIYRPNYPRTPVVHWRFVFANFAQVAACLLYTNFIFERFCAPHFRALNANSTWQAIVIATFQSMLPATMMFLLAFFAVLHSWLNAWAEMLRFADRQFYTDWWNAKNWAAYYRKWNMVVHDWLFQYIYVDTYRLTQHRLGKSAKLASMFTVFIISAIVHEHILALALGFFYPVLLVMFGGVGVFFIFLTRNVRAGFWNFFMWLMLFFGNGLLMVLYSLEFVNRQESEPRSSSAFMDFVVPRSIFG</sequence>
<keyword evidence="7 9" id="KW-0472">Membrane</keyword>
<dbReference type="PhylomeDB" id="A0A0D2WXY9"/>
<dbReference type="InterPro" id="IPR014371">
    <property type="entry name" value="Oat_ACAT_DAG_ARE"/>
</dbReference>
<feature type="transmembrane region" description="Helical" evidence="12">
    <location>
        <begin position="257"/>
        <end position="278"/>
    </location>
</feature>
<dbReference type="EMBL" id="KE346377">
    <property type="protein sequence ID" value="KJE98210.1"/>
    <property type="molecule type" value="Genomic_DNA"/>
</dbReference>
<dbReference type="PANTHER" id="PTHR10408:SF8">
    <property type="entry name" value="O-ACYLTRANSFERASE"/>
    <property type="match status" value="1"/>
</dbReference>
<evidence type="ECO:0000256" key="11">
    <source>
        <dbReference type="SAM" id="MobiDB-lite"/>
    </source>
</evidence>
<evidence type="ECO:0000256" key="7">
    <source>
        <dbReference type="ARBA" id="ARBA00023136"/>
    </source>
</evidence>
<dbReference type="STRING" id="595528.A0A0D2WXY9"/>
<comment type="similarity">
    <text evidence="2 9">Belongs to the membrane-bound acyltransferase family. Sterol o-acyltransferase subfamily.</text>
</comment>
<feature type="active site" evidence="10">
    <location>
        <position position="502"/>
    </location>
</feature>
<gene>
    <name evidence="13" type="ORF">CAOG_008208</name>
</gene>
<feature type="compositionally biased region" description="Polar residues" evidence="11">
    <location>
        <begin position="72"/>
        <end position="83"/>
    </location>
</feature>
<dbReference type="PANTHER" id="PTHR10408">
    <property type="entry name" value="STEROL O-ACYLTRANSFERASE"/>
    <property type="match status" value="1"/>
</dbReference>
<keyword evidence="8 9" id="KW-0012">Acyltransferase</keyword>
<feature type="region of interest" description="Disordered" evidence="11">
    <location>
        <begin position="34"/>
        <end position="96"/>
    </location>
</feature>
<name>A0A0D2WXY9_CAPO3</name>
<evidence type="ECO:0000256" key="3">
    <source>
        <dbReference type="ARBA" id="ARBA00022679"/>
    </source>
</evidence>
<accession>A0A0D2WXY9</accession>
<evidence type="ECO:0000256" key="12">
    <source>
        <dbReference type="SAM" id="Phobius"/>
    </source>
</evidence>
<proteinExistence type="inferred from homology"/>
<dbReference type="OrthoDB" id="10039049at2759"/>
<dbReference type="GO" id="GO:0005789">
    <property type="term" value="C:endoplasmic reticulum membrane"/>
    <property type="evidence" value="ECO:0007669"/>
    <property type="project" value="UniProtKB-SubCell"/>
</dbReference>
<feature type="transmembrane region" description="Helical" evidence="12">
    <location>
        <begin position="359"/>
        <end position="380"/>
    </location>
</feature>
<evidence type="ECO:0000256" key="10">
    <source>
        <dbReference type="PIRSR" id="PIRSR000439-1"/>
    </source>
</evidence>
<evidence type="ECO:0000256" key="6">
    <source>
        <dbReference type="ARBA" id="ARBA00022989"/>
    </source>
</evidence>
<keyword evidence="6 12" id="KW-1133">Transmembrane helix</keyword>